<dbReference type="PATRIC" id="fig|455.5.peg.2068"/>
<dbReference type="OrthoDB" id="5650429at2"/>
<dbReference type="STRING" id="455.Ljam_1963"/>
<comment type="caution">
    <text evidence="1">The sequence shown here is derived from an EMBL/GenBank/DDBJ whole genome shotgun (WGS) entry which is preliminary data.</text>
</comment>
<name>A0A0W0UIS2_9GAMM</name>
<dbReference type="RefSeq" id="WP_058449860.1">
    <property type="nucleotide sequence ID" value="NZ_CAAAJF010000002.1"/>
</dbReference>
<dbReference type="Proteomes" id="UP000054715">
    <property type="component" value="Unassembled WGS sequence"/>
</dbReference>
<reference evidence="1 2" key="1">
    <citation type="submission" date="2015-11" db="EMBL/GenBank/DDBJ databases">
        <title>Genomic analysis of 38 Legionella species identifies large and diverse effector repertoires.</title>
        <authorList>
            <person name="Burstein D."/>
            <person name="Amaro F."/>
            <person name="Zusman T."/>
            <person name="Lifshitz Z."/>
            <person name="Cohen O."/>
            <person name="Gilbert J.A."/>
            <person name="Pupko T."/>
            <person name="Shuman H.A."/>
            <person name="Segal G."/>
        </authorList>
    </citation>
    <scope>NUCLEOTIDE SEQUENCE [LARGE SCALE GENOMIC DNA]</scope>
    <source>
        <strain evidence="1 2">JA-26-G1-E2</strain>
    </source>
</reference>
<evidence type="ECO:0000313" key="2">
    <source>
        <dbReference type="Proteomes" id="UP000054715"/>
    </source>
</evidence>
<gene>
    <name evidence="1" type="ORF">Ljam_1963</name>
</gene>
<proteinExistence type="predicted"/>
<dbReference type="EMBL" id="LNYG01000013">
    <property type="protein sequence ID" value="KTD07768.1"/>
    <property type="molecule type" value="Genomic_DNA"/>
</dbReference>
<dbReference type="AlphaFoldDB" id="A0A0W0UIS2"/>
<sequence>MKIETLQIAIQALNRVLSHPDKALGQKLLDLLNDDQFEAQKSAFFLKKDILAMLNEFWSSVPAHILLSDDLSSAQYSRLKPWLDFQEALIHAGWEGADHPQRFQQLAAKFSVKDPLLNVSALLGLLKYATRMLGYLDEKKSENEIAQYPFGKLSTVIEARKHLAHEKTKQQRIVTTLALVFYLLHHHCTAEQLELLPLLCEYRLSTTKEERLSEKAALRYMLERILCSQAFFLDYKDFITLSRDWVEDENIITLAPLLPNNISELKKNLDILPWNKILLRGSQSENKKEALIIGANRLFNDFIALNKHSYLDALSLASTIKRQDVKLPQKRAFINTLLHIFSLQVYENERKKDPRPNSFFAFSGKTKCNAALKKIEYLTGETDHFSFFESLALKQGRLGQLNTNFEHIDIQAERIEIK</sequence>
<evidence type="ECO:0000313" key="1">
    <source>
        <dbReference type="EMBL" id="KTD07768.1"/>
    </source>
</evidence>
<accession>A0A0W0UIS2</accession>
<protein>
    <submittedName>
        <fullName evidence="1">Uncharacterized protein</fullName>
    </submittedName>
</protein>
<organism evidence="1 2">
    <name type="scientific">Legionella jamestowniensis</name>
    <dbReference type="NCBI Taxonomy" id="455"/>
    <lineage>
        <taxon>Bacteria</taxon>
        <taxon>Pseudomonadati</taxon>
        <taxon>Pseudomonadota</taxon>
        <taxon>Gammaproteobacteria</taxon>
        <taxon>Legionellales</taxon>
        <taxon>Legionellaceae</taxon>
        <taxon>Legionella</taxon>
    </lineage>
</organism>